<comment type="caution">
    <text evidence="6">The sequence shown here is derived from an EMBL/GenBank/DDBJ whole genome shotgun (WGS) entry which is preliminary data.</text>
</comment>
<dbReference type="CDD" id="cd00641">
    <property type="entry name" value="GTP_cyclohydro2"/>
    <property type="match status" value="1"/>
</dbReference>
<protein>
    <submittedName>
        <fullName evidence="6">GTP cyclohydrolase II</fullName>
    </submittedName>
</protein>
<sequence>MTTINRSTHIRLTSHPGAQAPVRFPIRWGDPDPRRRGPVVGTVSNPADRNTIGTHGGSYSLYRALAVSSGALNPIQRPDYRNTSPAVSIGPHPQWADPAKIVSLDPFGHLAAELFADLIAEGVDIRPTIAITKARLTMIELHEAIRLKRLPIDGTIVHGNGDVAVTKAAIDPVWHLPGIAARFGVEEDQLRRTLFEQTGGMYPELVTRPDLALFLPPIGGITLYIFGDAAAIADPKRTLACRVHDECNGSDVFGSDICTCRPYLVHGIEEAVKEAQAGGVGLIVYTRKEGRALGEVTKFLVYNARKRQEGGDQAATYFERTECVAGVQDARFQQLMPDILHWLGITKIDRFVSMSDMKYDAITGSGIEIRERVALPDALIPVDARVEMEAKKAAGYFSADAPPTADDLAHTIGRPLEKY</sequence>
<keyword evidence="1" id="KW-0547">Nucleotide-binding</keyword>
<evidence type="ECO:0000259" key="4">
    <source>
        <dbReference type="Pfam" id="PF00925"/>
    </source>
</evidence>
<dbReference type="EMBL" id="JBEPSM010000003">
    <property type="protein sequence ID" value="MET4635824.1"/>
    <property type="molecule type" value="Genomic_DNA"/>
</dbReference>
<dbReference type="Gene3D" id="3.40.50.10990">
    <property type="entry name" value="GTP cyclohydrolase II"/>
    <property type="match status" value="1"/>
</dbReference>
<dbReference type="Proteomes" id="UP001549321">
    <property type="component" value="Unassembled WGS sequence"/>
</dbReference>
<name>A0ABV2R3G7_9HYPH</name>
<dbReference type="InterPro" id="IPR000926">
    <property type="entry name" value="RibA"/>
</dbReference>
<evidence type="ECO:0000256" key="3">
    <source>
        <dbReference type="ARBA" id="ARBA00023134"/>
    </source>
</evidence>
<evidence type="ECO:0000259" key="5">
    <source>
        <dbReference type="Pfam" id="PF12471"/>
    </source>
</evidence>
<dbReference type="InterPro" id="IPR032677">
    <property type="entry name" value="GTP_cyclohydro_II"/>
</dbReference>
<dbReference type="RefSeq" id="WP_354553371.1">
    <property type="nucleotide sequence ID" value="NZ_JBEPSM010000003.1"/>
</dbReference>
<dbReference type="PANTHER" id="PTHR47259:SF2">
    <property type="entry name" value="URACIL-REGULATED PROTEIN 1"/>
    <property type="match status" value="1"/>
</dbReference>
<dbReference type="Pfam" id="PF12471">
    <property type="entry name" value="GTP_CH_N"/>
    <property type="match status" value="1"/>
</dbReference>
<evidence type="ECO:0000313" key="6">
    <source>
        <dbReference type="EMBL" id="MET4635824.1"/>
    </source>
</evidence>
<keyword evidence="3" id="KW-0342">GTP-binding</keyword>
<dbReference type="SUPFAM" id="SSF142695">
    <property type="entry name" value="RibA-like"/>
    <property type="match status" value="1"/>
</dbReference>
<dbReference type="Pfam" id="PF00925">
    <property type="entry name" value="GTP_cyclohydro2"/>
    <property type="match status" value="1"/>
</dbReference>
<dbReference type="NCBIfam" id="NF005536">
    <property type="entry name" value="PRK07198.1"/>
    <property type="match status" value="1"/>
</dbReference>
<dbReference type="PANTHER" id="PTHR47259">
    <property type="match status" value="1"/>
</dbReference>
<keyword evidence="2" id="KW-0378">Hydrolase</keyword>
<feature type="domain" description="GTP cyclohydrolase II" evidence="4">
    <location>
        <begin position="236"/>
        <end position="373"/>
    </location>
</feature>
<feature type="domain" description="GTP cyclohydrolase N-terminal" evidence="5">
    <location>
        <begin position="9"/>
        <end position="197"/>
    </location>
</feature>
<keyword evidence="7" id="KW-1185">Reference proteome</keyword>
<dbReference type="InterPro" id="IPR036144">
    <property type="entry name" value="RibA-like_sf"/>
</dbReference>
<evidence type="ECO:0000313" key="7">
    <source>
        <dbReference type="Proteomes" id="UP001549321"/>
    </source>
</evidence>
<accession>A0ABV2R3G7</accession>
<evidence type="ECO:0000256" key="2">
    <source>
        <dbReference type="ARBA" id="ARBA00022801"/>
    </source>
</evidence>
<evidence type="ECO:0000256" key="1">
    <source>
        <dbReference type="ARBA" id="ARBA00022741"/>
    </source>
</evidence>
<reference evidence="6 7" key="1">
    <citation type="submission" date="2024-06" db="EMBL/GenBank/DDBJ databases">
        <title>Sorghum-associated microbial communities from plants grown in Nebraska, USA.</title>
        <authorList>
            <person name="Schachtman D."/>
        </authorList>
    </citation>
    <scope>NUCLEOTIDE SEQUENCE [LARGE SCALE GENOMIC DNA]</scope>
    <source>
        <strain evidence="6 7">3207</strain>
    </source>
</reference>
<proteinExistence type="predicted"/>
<dbReference type="InterPro" id="IPR022163">
    <property type="entry name" value="GTP_CH_N"/>
</dbReference>
<gene>
    <name evidence="6" type="ORF">ABIE08_003775</name>
</gene>
<organism evidence="6 7">
    <name type="scientific">Kaistia defluvii</name>
    <dbReference type="NCBI Taxonomy" id="410841"/>
    <lineage>
        <taxon>Bacteria</taxon>
        <taxon>Pseudomonadati</taxon>
        <taxon>Pseudomonadota</taxon>
        <taxon>Alphaproteobacteria</taxon>
        <taxon>Hyphomicrobiales</taxon>
        <taxon>Kaistiaceae</taxon>
        <taxon>Kaistia</taxon>
    </lineage>
</organism>